<gene>
    <name evidence="1" type="ORF">HDU87_001869</name>
</gene>
<sequence length="217" mass="23381">MAVDIEVCHSSPHAQDISEPTLCSSNGAINDADAALIQDILSIYHTRDSATQANVVSTHYEAFATYEDPLIKVKGRRNLCAQFHSLIPLFPRIEATAGHASSPSACPHVLSPSLPSAAASKSSSPFTSANTRTLVIPNTQIYHGPPKSWIPEQTLLEVISTITISDNGKIIAHRDVWLNKKLELPLFFKRASGALVCALLKTFKVGHPPGQPKAQKA</sequence>
<evidence type="ECO:0000313" key="2">
    <source>
        <dbReference type="Proteomes" id="UP001212152"/>
    </source>
</evidence>
<accession>A0AAD5TM81</accession>
<comment type="caution">
    <text evidence="1">The sequence shown here is derived from an EMBL/GenBank/DDBJ whole genome shotgun (WGS) entry which is preliminary data.</text>
</comment>
<dbReference type="EMBL" id="JADGJQ010000015">
    <property type="protein sequence ID" value="KAJ3180756.1"/>
    <property type="molecule type" value="Genomic_DNA"/>
</dbReference>
<name>A0AAD5TM81_9FUNG</name>
<reference evidence="1" key="1">
    <citation type="submission" date="2020-05" db="EMBL/GenBank/DDBJ databases">
        <title>Phylogenomic resolution of chytrid fungi.</title>
        <authorList>
            <person name="Stajich J.E."/>
            <person name="Amses K."/>
            <person name="Simmons R."/>
            <person name="Seto K."/>
            <person name="Myers J."/>
            <person name="Bonds A."/>
            <person name="Quandt C.A."/>
            <person name="Barry K."/>
            <person name="Liu P."/>
            <person name="Grigoriev I."/>
            <person name="Longcore J.E."/>
            <person name="James T.Y."/>
        </authorList>
    </citation>
    <scope>NUCLEOTIDE SEQUENCE</scope>
    <source>
        <strain evidence="1">JEL0379</strain>
    </source>
</reference>
<evidence type="ECO:0000313" key="1">
    <source>
        <dbReference type="EMBL" id="KAJ3180756.1"/>
    </source>
</evidence>
<keyword evidence="2" id="KW-1185">Reference proteome</keyword>
<dbReference type="Proteomes" id="UP001212152">
    <property type="component" value="Unassembled WGS sequence"/>
</dbReference>
<proteinExistence type="predicted"/>
<dbReference type="AlphaFoldDB" id="A0AAD5TM81"/>
<organism evidence="1 2">
    <name type="scientific">Geranomyces variabilis</name>
    <dbReference type="NCBI Taxonomy" id="109894"/>
    <lineage>
        <taxon>Eukaryota</taxon>
        <taxon>Fungi</taxon>
        <taxon>Fungi incertae sedis</taxon>
        <taxon>Chytridiomycota</taxon>
        <taxon>Chytridiomycota incertae sedis</taxon>
        <taxon>Chytridiomycetes</taxon>
        <taxon>Spizellomycetales</taxon>
        <taxon>Powellomycetaceae</taxon>
        <taxon>Geranomyces</taxon>
    </lineage>
</organism>
<protein>
    <submittedName>
        <fullName evidence="1">Uncharacterized protein</fullName>
    </submittedName>
</protein>